<sequence length="375" mass="43030">MGTLYRRTKKGNWQAEYTNHTGERIQKSTKTADKRTAAQIMAYWETEAAKRSSGFIDHALERIQQQATRPIAEHKAEWIRSIESKGNAKVHTKRHGERLQAIIDHCDWAIVADITPESVDKFTQSLRDLNRSNQTVAHYVQAVKQFTRWLSRTGRIPRNPLETLTKPNPKADRRRIRRMLLPDEWHWLRQASTNRAILYELAIQTGLRSNELRSLHPSHLKLTGKHPHVLVSSGNTKDNETARQYITRDFAKTLANLEPANRQTVFALPDAYYMASMLRDDLAIARASWLERPDHTDDDLENDFLLAKNDAGEALDFHALRHTCGAWLAIKNVHPKTIQTVMRHASITLTMDTYGHLFPNAEPEAIEKLGSLLCQ</sequence>
<keyword evidence="3" id="KW-0233">DNA recombination</keyword>
<comment type="caution">
    <text evidence="5">The sequence shown here is derived from an EMBL/GenBank/DDBJ whole genome shotgun (WGS) entry which is preliminary data.</text>
</comment>
<evidence type="ECO:0000256" key="3">
    <source>
        <dbReference type="ARBA" id="ARBA00023172"/>
    </source>
</evidence>
<accession>A0A5C6DQD0</accession>
<keyword evidence="6" id="KW-1185">Reference proteome</keyword>
<reference evidence="5 6" key="1">
    <citation type="submission" date="2019-02" db="EMBL/GenBank/DDBJ databases">
        <title>Deep-cultivation of Planctomycetes and their phenomic and genomic characterization uncovers novel biology.</title>
        <authorList>
            <person name="Wiegand S."/>
            <person name="Jogler M."/>
            <person name="Boedeker C."/>
            <person name="Pinto D."/>
            <person name="Vollmers J."/>
            <person name="Rivas-Marin E."/>
            <person name="Kohn T."/>
            <person name="Peeters S.H."/>
            <person name="Heuer A."/>
            <person name="Rast P."/>
            <person name="Oberbeckmann S."/>
            <person name="Bunk B."/>
            <person name="Jeske O."/>
            <person name="Meyerdierks A."/>
            <person name="Storesund J.E."/>
            <person name="Kallscheuer N."/>
            <person name="Luecker S."/>
            <person name="Lage O.M."/>
            <person name="Pohl T."/>
            <person name="Merkel B.J."/>
            <person name="Hornburger P."/>
            <person name="Mueller R.-W."/>
            <person name="Bruemmer F."/>
            <person name="Labrenz M."/>
            <person name="Spormann A.M."/>
            <person name="Op Den Camp H."/>
            <person name="Overmann J."/>
            <person name="Amann R."/>
            <person name="Jetten M.S.M."/>
            <person name="Mascher T."/>
            <person name="Medema M.H."/>
            <person name="Devos D.P."/>
            <person name="Kaster A.-K."/>
            <person name="Ovreas L."/>
            <person name="Rohde M."/>
            <person name="Galperin M.Y."/>
            <person name="Jogler C."/>
        </authorList>
    </citation>
    <scope>NUCLEOTIDE SEQUENCE [LARGE SCALE GENOMIC DNA]</scope>
    <source>
        <strain evidence="5 6">Poly41</strain>
    </source>
</reference>
<name>A0A5C6DQD0_9BACT</name>
<evidence type="ECO:0000313" key="6">
    <source>
        <dbReference type="Proteomes" id="UP000319143"/>
    </source>
</evidence>
<gene>
    <name evidence="5" type="ORF">Poly41_33550</name>
</gene>
<dbReference type="InterPro" id="IPR010998">
    <property type="entry name" value="Integrase_recombinase_N"/>
</dbReference>
<feature type="domain" description="Tyr recombinase" evidence="4">
    <location>
        <begin position="192"/>
        <end position="358"/>
    </location>
</feature>
<dbReference type="Gene3D" id="1.10.150.130">
    <property type="match status" value="1"/>
</dbReference>
<dbReference type="EMBL" id="SJPV01000005">
    <property type="protein sequence ID" value="TWU37226.1"/>
    <property type="molecule type" value="Genomic_DNA"/>
</dbReference>
<dbReference type="OrthoDB" id="292546at2"/>
<protein>
    <submittedName>
        <fullName evidence="5">Site-specific tyrosine recombinase XerC</fullName>
    </submittedName>
</protein>
<comment type="similarity">
    <text evidence="1">Belongs to the 'phage' integrase family.</text>
</comment>
<dbReference type="GO" id="GO:0015074">
    <property type="term" value="P:DNA integration"/>
    <property type="evidence" value="ECO:0007669"/>
    <property type="project" value="InterPro"/>
</dbReference>
<organism evidence="5 6">
    <name type="scientific">Novipirellula artificiosorum</name>
    <dbReference type="NCBI Taxonomy" id="2528016"/>
    <lineage>
        <taxon>Bacteria</taxon>
        <taxon>Pseudomonadati</taxon>
        <taxon>Planctomycetota</taxon>
        <taxon>Planctomycetia</taxon>
        <taxon>Pirellulales</taxon>
        <taxon>Pirellulaceae</taxon>
        <taxon>Novipirellula</taxon>
    </lineage>
</organism>
<dbReference type="InterPro" id="IPR013762">
    <property type="entry name" value="Integrase-like_cat_sf"/>
</dbReference>
<dbReference type="InterPro" id="IPR011010">
    <property type="entry name" value="DNA_brk_join_enz"/>
</dbReference>
<evidence type="ECO:0000259" key="4">
    <source>
        <dbReference type="Pfam" id="PF00589"/>
    </source>
</evidence>
<evidence type="ECO:0000256" key="2">
    <source>
        <dbReference type="ARBA" id="ARBA00023125"/>
    </source>
</evidence>
<evidence type="ECO:0000313" key="5">
    <source>
        <dbReference type="EMBL" id="TWU37226.1"/>
    </source>
</evidence>
<dbReference type="Gene3D" id="1.10.443.10">
    <property type="entry name" value="Intergrase catalytic core"/>
    <property type="match status" value="1"/>
</dbReference>
<keyword evidence="2" id="KW-0238">DNA-binding</keyword>
<dbReference type="RefSeq" id="WP_146527521.1">
    <property type="nucleotide sequence ID" value="NZ_SJPV01000005.1"/>
</dbReference>
<dbReference type="SUPFAM" id="SSF56349">
    <property type="entry name" value="DNA breaking-rejoining enzymes"/>
    <property type="match status" value="1"/>
</dbReference>
<evidence type="ECO:0000256" key="1">
    <source>
        <dbReference type="ARBA" id="ARBA00008857"/>
    </source>
</evidence>
<dbReference type="PANTHER" id="PTHR30349">
    <property type="entry name" value="PHAGE INTEGRASE-RELATED"/>
    <property type="match status" value="1"/>
</dbReference>
<dbReference type="AlphaFoldDB" id="A0A5C6DQD0"/>
<dbReference type="Pfam" id="PF00589">
    <property type="entry name" value="Phage_integrase"/>
    <property type="match status" value="1"/>
</dbReference>
<dbReference type="PANTHER" id="PTHR30349:SF64">
    <property type="entry name" value="PROPHAGE INTEGRASE INTD-RELATED"/>
    <property type="match status" value="1"/>
</dbReference>
<dbReference type="GO" id="GO:0006310">
    <property type="term" value="P:DNA recombination"/>
    <property type="evidence" value="ECO:0007669"/>
    <property type="project" value="UniProtKB-KW"/>
</dbReference>
<proteinExistence type="inferred from homology"/>
<dbReference type="InterPro" id="IPR002104">
    <property type="entry name" value="Integrase_catalytic"/>
</dbReference>
<dbReference type="Proteomes" id="UP000319143">
    <property type="component" value="Unassembled WGS sequence"/>
</dbReference>
<dbReference type="InterPro" id="IPR050090">
    <property type="entry name" value="Tyrosine_recombinase_XerCD"/>
</dbReference>
<dbReference type="GO" id="GO:0003677">
    <property type="term" value="F:DNA binding"/>
    <property type="evidence" value="ECO:0007669"/>
    <property type="project" value="UniProtKB-KW"/>
</dbReference>